<keyword evidence="3" id="KW-1185">Reference proteome</keyword>
<keyword evidence="1" id="KW-0732">Signal</keyword>
<protein>
    <recommendedName>
        <fullName evidence="4">VCBS repeat-containing protein</fullName>
    </recommendedName>
</protein>
<dbReference type="RefSeq" id="WP_116684057.1">
    <property type="nucleotide sequence ID" value="NZ_QURL01000006.1"/>
</dbReference>
<gene>
    <name evidence="2" type="ORF">DYI37_14870</name>
</gene>
<dbReference type="OrthoDB" id="9804182at2"/>
<organism evidence="2 3">
    <name type="scientific">Fulvimarina endophytica</name>
    <dbReference type="NCBI Taxonomy" id="2293836"/>
    <lineage>
        <taxon>Bacteria</taxon>
        <taxon>Pseudomonadati</taxon>
        <taxon>Pseudomonadota</taxon>
        <taxon>Alphaproteobacteria</taxon>
        <taxon>Hyphomicrobiales</taxon>
        <taxon>Aurantimonadaceae</taxon>
        <taxon>Fulvimarina</taxon>
    </lineage>
</organism>
<accession>A0A371X0H3</accession>
<proteinExistence type="predicted"/>
<feature type="signal peptide" evidence="1">
    <location>
        <begin position="1"/>
        <end position="30"/>
    </location>
</feature>
<reference evidence="2 3" key="1">
    <citation type="submission" date="2018-08" db="EMBL/GenBank/DDBJ databases">
        <title>Fulvimarina sp. 85, whole genome shotgun sequence.</title>
        <authorList>
            <person name="Tuo L."/>
        </authorList>
    </citation>
    <scope>NUCLEOTIDE SEQUENCE [LARGE SCALE GENOMIC DNA]</scope>
    <source>
        <strain evidence="2 3">85</strain>
    </source>
</reference>
<evidence type="ECO:0000313" key="2">
    <source>
        <dbReference type="EMBL" id="RFC62534.1"/>
    </source>
</evidence>
<name>A0A371X0H3_9HYPH</name>
<evidence type="ECO:0000256" key="1">
    <source>
        <dbReference type="SAM" id="SignalP"/>
    </source>
</evidence>
<evidence type="ECO:0000313" key="3">
    <source>
        <dbReference type="Proteomes" id="UP000264310"/>
    </source>
</evidence>
<comment type="caution">
    <text evidence="2">The sequence shown here is derived from an EMBL/GenBank/DDBJ whole genome shotgun (WGS) entry which is preliminary data.</text>
</comment>
<dbReference type="EMBL" id="QURL01000006">
    <property type="protein sequence ID" value="RFC62534.1"/>
    <property type="molecule type" value="Genomic_DNA"/>
</dbReference>
<sequence>MPIALPCFVRAARPACLAALLAISASGAAAEGETGSQASFSASDIAAVATGDFDRDGSRDAAMIVLPADESAEGADLYILMEGKSDDLPPGWLGVVLQAPGRIAAWSSPLAGQVPTLTALEDGSLRVGTQNTGIGRNAWEEEVTLTAEDGRFLVSRFAYRSFDRLQDEAPIECDLDLFAGTGVLNDRTIDFEPRRVAYLDFDAADARGICGAD</sequence>
<dbReference type="AlphaFoldDB" id="A0A371X0H3"/>
<dbReference type="Proteomes" id="UP000264310">
    <property type="component" value="Unassembled WGS sequence"/>
</dbReference>
<feature type="chain" id="PRO_5016961380" description="VCBS repeat-containing protein" evidence="1">
    <location>
        <begin position="31"/>
        <end position="213"/>
    </location>
</feature>
<evidence type="ECO:0008006" key="4">
    <source>
        <dbReference type="Google" id="ProtNLM"/>
    </source>
</evidence>